<dbReference type="EMBL" id="VBOY01000060">
    <property type="protein sequence ID" value="TMQ66194.1"/>
    <property type="molecule type" value="Genomic_DNA"/>
</dbReference>
<evidence type="ECO:0000313" key="2">
    <source>
        <dbReference type="EMBL" id="TMQ66194.1"/>
    </source>
</evidence>
<evidence type="ECO:0000313" key="3">
    <source>
        <dbReference type="Proteomes" id="UP000316609"/>
    </source>
</evidence>
<protein>
    <submittedName>
        <fullName evidence="2">DUF4139 domain-containing protein</fullName>
    </submittedName>
</protein>
<feature type="domain" description="DUF4139" evidence="1">
    <location>
        <begin position="63"/>
        <end position="336"/>
    </location>
</feature>
<proteinExistence type="predicted"/>
<comment type="caution">
    <text evidence="2">The sequence shown here is derived from an EMBL/GenBank/DDBJ whole genome shotgun (WGS) entry which is preliminary data.</text>
</comment>
<dbReference type="Pfam" id="PF13598">
    <property type="entry name" value="DUF4139"/>
    <property type="match status" value="1"/>
</dbReference>
<dbReference type="AlphaFoldDB" id="A0A538TRF3"/>
<dbReference type="PANTHER" id="PTHR38075:SF1">
    <property type="entry name" value="DUF4139 DOMAIN-CONTAINING PROTEIN"/>
    <property type="match status" value="1"/>
</dbReference>
<accession>A0A538TRF3</accession>
<gene>
    <name evidence="2" type="ORF">E6K78_06700</name>
</gene>
<organism evidence="2 3">
    <name type="scientific">Eiseniibacteriota bacterium</name>
    <dbReference type="NCBI Taxonomy" id="2212470"/>
    <lineage>
        <taxon>Bacteria</taxon>
        <taxon>Candidatus Eiseniibacteriota</taxon>
    </lineage>
</organism>
<dbReference type="InterPro" id="IPR037291">
    <property type="entry name" value="DUF4139"/>
</dbReference>
<reference evidence="2 3" key="1">
    <citation type="journal article" date="2019" name="Nat. Microbiol.">
        <title>Mediterranean grassland soil C-N compound turnover is dependent on rainfall and depth, and is mediated by genomically divergent microorganisms.</title>
        <authorList>
            <person name="Diamond S."/>
            <person name="Andeer P.F."/>
            <person name="Li Z."/>
            <person name="Crits-Christoph A."/>
            <person name="Burstein D."/>
            <person name="Anantharaman K."/>
            <person name="Lane K.R."/>
            <person name="Thomas B.C."/>
            <person name="Pan C."/>
            <person name="Northen T.R."/>
            <person name="Banfield J.F."/>
        </authorList>
    </citation>
    <scope>NUCLEOTIDE SEQUENCE [LARGE SCALE GENOMIC DNA]</scope>
    <source>
        <strain evidence="2">WS_8</strain>
    </source>
</reference>
<sequence>MEGTLVAADDAWLTVRSDDGSVTTASRAAVEDVRIAGPSGELRLGPTLEAVIEGGKPGSLEAELDYLTGGFSWSAEHTVVRSGETEATWSTTVVIENTSGREYRDARVRLVAGEPRREGVPPPVPMARGLQMSAAEEKVDLTEQAFSEYHLYTLDRPATLRDRERQSLTMLAPRAIHVTPRYLVRGGVSGVAAQLEIENRSAAGLGVPLPSGRVRFYERDAVGELHWTGESRIAHTAEDEKLTLDVGTVFDLAMERREVFNRRISDREREMEIEVKLRNRKKTNVTIVVEEPVAGDHEIVKKSHEYTHKDANTLRFEIPVAAGKEAVLDYVVRVRY</sequence>
<dbReference type="PANTHER" id="PTHR38075">
    <property type="entry name" value="DUF4139 DOMAIN-CONTAINING PROTEIN"/>
    <property type="match status" value="1"/>
</dbReference>
<dbReference type="Proteomes" id="UP000316609">
    <property type="component" value="Unassembled WGS sequence"/>
</dbReference>
<name>A0A538TRF3_UNCEI</name>
<evidence type="ECO:0000259" key="1">
    <source>
        <dbReference type="Pfam" id="PF13598"/>
    </source>
</evidence>